<gene>
    <name evidence="1" type="ORF">BACCOPRO_02650</name>
</gene>
<proteinExistence type="predicted"/>
<evidence type="ECO:0000313" key="1">
    <source>
        <dbReference type="EMBL" id="EEF77138.1"/>
    </source>
</evidence>
<sequence length="40" mass="4510">MRIIQNKPLSLKALFRTSGNSMGSMDLKTGVNLKEAFQKR</sequence>
<dbReference type="AlphaFoldDB" id="S0F9R6"/>
<accession>S0F9R6</accession>
<dbReference type="HOGENOM" id="CLU_3284761_0_0_10"/>
<reference evidence="1 2" key="1">
    <citation type="submission" date="2008-12" db="EMBL/GenBank/DDBJ databases">
        <authorList>
            <person name="Fulton L."/>
            <person name="Clifton S."/>
            <person name="Fulton B."/>
            <person name="Xu J."/>
            <person name="Minx P."/>
            <person name="Pepin K.H."/>
            <person name="Johnson M."/>
            <person name="Bhonagiri V."/>
            <person name="Nash W.E."/>
            <person name="Mardis E.R."/>
            <person name="Wilson R.K."/>
        </authorList>
    </citation>
    <scope>NUCLEOTIDE SEQUENCE [LARGE SCALE GENOMIC DNA]</scope>
    <source>
        <strain evidence="1 2">DSM 18228</strain>
    </source>
</reference>
<organism evidence="1 2">
    <name type="scientific">Phocaeicola coprophilus DSM 18228 = JCM 13818</name>
    <dbReference type="NCBI Taxonomy" id="547042"/>
    <lineage>
        <taxon>Bacteria</taxon>
        <taxon>Pseudomonadati</taxon>
        <taxon>Bacteroidota</taxon>
        <taxon>Bacteroidia</taxon>
        <taxon>Bacteroidales</taxon>
        <taxon>Bacteroidaceae</taxon>
        <taxon>Phocaeicola</taxon>
    </lineage>
</organism>
<evidence type="ECO:0000313" key="2">
    <source>
        <dbReference type="Proteomes" id="UP000014073"/>
    </source>
</evidence>
<dbReference type="STRING" id="547042.BACCOPRO_02650"/>
<name>S0F9R6_9BACT</name>
<keyword evidence="2" id="KW-1185">Reference proteome</keyword>
<comment type="caution">
    <text evidence="1">The sequence shown here is derived from an EMBL/GenBank/DDBJ whole genome shotgun (WGS) entry which is preliminary data.</text>
</comment>
<protein>
    <submittedName>
        <fullName evidence="1">Uncharacterized protein</fullName>
    </submittedName>
</protein>
<dbReference type="Proteomes" id="UP000014073">
    <property type="component" value="Unassembled WGS sequence"/>
</dbReference>
<dbReference type="EMBL" id="ACBW01000170">
    <property type="protein sequence ID" value="EEF77138.1"/>
    <property type="molecule type" value="Genomic_DNA"/>
</dbReference>